<evidence type="ECO:0000313" key="1">
    <source>
        <dbReference type="EMBL" id="TPH15859.1"/>
    </source>
</evidence>
<sequence>MSHNSISISLLFNQKEILMILKDIFENFGLKHTYNIALLPQFVKGLLEIHRIESFRRNNRDSDGIKVTALGNHGLWQAKRIVLVGFEGRNFTPEPLKLTTITEINSAYDHIISLDEDFKLLSNSEEVESYLHTYVDIQRTEKKSKKVIAPKGCKVIVTPRDREFTEEFIREYLNDYELYLYIK</sequence>
<gene>
    <name evidence="1" type="ORF">EPA86_07780</name>
</gene>
<dbReference type="RefSeq" id="WP_140602869.1">
    <property type="nucleotide sequence ID" value="NZ_SAWY01000018.1"/>
</dbReference>
<reference evidence="1 2" key="1">
    <citation type="submission" date="2019-01" db="EMBL/GenBank/DDBJ databases">
        <title>Litorilituus lipolytica sp. nov., isolated from intertidal sand of the Yellow Sea in China.</title>
        <authorList>
            <person name="Liu A."/>
        </authorList>
    </citation>
    <scope>NUCLEOTIDE SEQUENCE [LARGE SCALE GENOMIC DNA]</scope>
    <source>
        <strain evidence="1 2">RZ04</strain>
    </source>
</reference>
<dbReference type="Proteomes" id="UP000315303">
    <property type="component" value="Unassembled WGS sequence"/>
</dbReference>
<keyword evidence="2" id="KW-1185">Reference proteome</keyword>
<organism evidence="1 2">
    <name type="scientific">Litorilituus lipolyticus</name>
    <dbReference type="NCBI Taxonomy" id="2491017"/>
    <lineage>
        <taxon>Bacteria</taxon>
        <taxon>Pseudomonadati</taxon>
        <taxon>Pseudomonadota</taxon>
        <taxon>Gammaproteobacteria</taxon>
        <taxon>Alteromonadales</taxon>
        <taxon>Colwelliaceae</taxon>
        <taxon>Litorilituus</taxon>
    </lineage>
</organism>
<dbReference type="EMBL" id="SAWY01000018">
    <property type="protein sequence ID" value="TPH15859.1"/>
    <property type="molecule type" value="Genomic_DNA"/>
</dbReference>
<name>A0A502KZ75_9GAMM</name>
<proteinExistence type="predicted"/>
<dbReference type="AlphaFoldDB" id="A0A502KZ75"/>
<comment type="caution">
    <text evidence="1">The sequence shown here is derived from an EMBL/GenBank/DDBJ whole genome shotgun (WGS) entry which is preliminary data.</text>
</comment>
<protein>
    <submittedName>
        <fullName evidence="1">Uncharacterized protein</fullName>
    </submittedName>
</protein>
<accession>A0A502KZ75</accession>
<evidence type="ECO:0000313" key="2">
    <source>
        <dbReference type="Proteomes" id="UP000315303"/>
    </source>
</evidence>